<keyword evidence="1" id="KW-1133">Transmembrane helix</keyword>
<dbReference type="PANTHER" id="PTHR31552">
    <property type="entry name" value="SERPENTINE RECEPTOR CLASS GAMMA"/>
    <property type="match status" value="1"/>
</dbReference>
<dbReference type="CTD" id="36381865"/>
<feature type="transmembrane region" description="Helical" evidence="1">
    <location>
        <begin position="31"/>
        <end position="52"/>
    </location>
</feature>
<reference evidence="4" key="2">
    <citation type="submission" date="2020-12" db="UniProtKB">
        <authorList>
            <consortium name="WormBaseParasite"/>
        </authorList>
    </citation>
    <scope>IDENTIFICATION</scope>
</reference>
<keyword evidence="1" id="KW-0472">Membrane</keyword>
<dbReference type="WormBase" id="SRAE_2000414400">
    <property type="protein sequence ID" value="SRP02538"/>
    <property type="gene ID" value="WBGene00264372"/>
</dbReference>
<sequence>MNLSSNTNDILLFKIQEYFPSFTVSLSLTSLLIHTIIAIISYTLYIFIIAFLIKNRKNSIFNSFFYYSIILNGFCDISFHIDNFFTSNLLLYEPYLNKFAPTEPSFWFSPLFYIGYFFVDFLFYNSFIISINRVVVIISPIKAKNIFETNIKLLTAFGLLLSGLPHLYLLTRPAYFSVESSKYTNDKKIGKFIILMWKGHETMPINIVAIYCGIFTVATFLVNLFIIYLLIKKRNKKNKNYDTKMTIYVILHFISQITYISILYTGYFVDMNLEDQTIIYILKIVRPWCFNILCLFAPYSLIAFNTNIRKMIYEKITFLFIQRLVTIFKNLHSCINIF</sequence>
<evidence type="ECO:0000256" key="1">
    <source>
        <dbReference type="SAM" id="Phobius"/>
    </source>
</evidence>
<evidence type="ECO:0000313" key="4">
    <source>
        <dbReference type="WBParaSite" id="SRAE_2000414400.1"/>
    </source>
</evidence>
<dbReference type="WBParaSite" id="SRAE_2000414400.1">
    <property type="protein sequence ID" value="SRAE_2000414400.1"/>
    <property type="gene ID" value="WBGene00264372"/>
</dbReference>
<dbReference type="PANTHER" id="PTHR31552:SF8">
    <property type="entry name" value="SERPENTINE RECEPTOR CLASS GAMMA"/>
    <property type="match status" value="1"/>
</dbReference>
<evidence type="ECO:0000313" key="5">
    <source>
        <dbReference type="WormBase" id="SRAE_2000414400"/>
    </source>
</evidence>
<name>A0A090LPM0_STRRB</name>
<protein>
    <submittedName>
        <fullName evidence="2 4">7TM GPCR, serpentine receptor class v (Srv) family-containing protein</fullName>
    </submittedName>
</protein>
<dbReference type="EMBL" id="LN609529">
    <property type="protein sequence ID" value="CEF69495.1"/>
    <property type="molecule type" value="Genomic_DNA"/>
</dbReference>
<keyword evidence="3" id="KW-1185">Reference proteome</keyword>
<feature type="transmembrane region" description="Helical" evidence="1">
    <location>
        <begin position="205"/>
        <end position="231"/>
    </location>
</feature>
<feature type="transmembrane region" description="Helical" evidence="1">
    <location>
        <begin position="64"/>
        <end position="86"/>
    </location>
</feature>
<dbReference type="Pfam" id="PF10323">
    <property type="entry name" value="7TM_GPCR_Srv"/>
    <property type="match status" value="1"/>
</dbReference>
<keyword evidence="2" id="KW-0675">Receptor</keyword>
<reference evidence="2 3" key="1">
    <citation type="submission" date="2014-09" db="EMBL/GenBank/DDBJ databases">
        <authorList>
            <person name="Martin A.A."/>
        </authorList>
    </citation>
    <scope>NUCLEOTIDE SEQUENCE</scope>
    <source>
        <strain evidence="3">ED321</strain>
        <strain evidence="2">ED321 Heterogonic</strain>
    </source>
</reference>
<dbReference type="AlphaFoldDB" id="A0A090LPM0"/>
<dbReference type="GeneID" id="36381865"/>
<keyword evidence="1" id="KW-0812">Transmembrane</keyword>
<feature type="transmembrane region" description="Helical" evidence="1">
    <location>
        <begin position="284"/>
        <end position="304"/>
    </location>
</feature>
<feature type="transmembrane region" description="Helical" evidence="1">
    <location>
        <begin position="106"/>
        <end position="131"/>
    </location>
</feature>
<accession>A0A090LPM0</accession>
<feature type="transmembrane region" description="Helical" evidence="1">
    <location>
        <begin position="243"/>
        <end position="264"/>
    </location>
</feature>
<gene>
    <name evidence="2 4 5" type="ORF">SRAE_2000414400</name>
</gene>
<proteinExistence type="predicted"/>
<dbReference type="Proteomes" id="UP000035682">
    <property type="component" value="Unplaced"/>
</dbReference>
<evidence type="ECO:0000313" key="3">
    <source>
        <dbReference type="Proteomes" id="UP000035682"/>
    </source>
</evidence>
<organism evidence="2">
    <name type="scientific">Strongyloides ratti</name>
    <name type="common">Parasitic roundworm</name>
    <dbReference type="NCBI Taxonomy" id="34506"/>
    <lineage>
        <taxon>Eukaryota</taxon>
        <taxon>Metazoa</taxon>
        <taxon>Ecdysozoa</taxon>
        <taxon>Nematoda</taxon>
        <taxon>Chromadorea</taxon>
        <taxon>Rhabditida</taxon>
        <taxon>Tylenchina</taxon>
        <taxon>Panagrolaimomorpha</taxon>
        <taxon>Strongyloidoidea</taxon>
        <taxon>Strongyloididae</taxon>
        <taxon>Strongyloides</taxon>
    </lineage>
</organism>
<feature type="transmembrane region" description="Helical" evidence="1">
    <location>
        <begin position="151"/>
        <end position="170"/>
    </location>
</feature>
<dbReference type="InterPro" id="IPR019426">
    <property type="entry name" value="7TM_GPCR_serpentine_rcpt_Srv"/>
</dbReference>
<evidence type="ECO:0000313" key="2">
    <source>
        <dbReference type="EMBL" id="CEF69495.1"/>
    </source>
</evidence>
<dbReference type="RefSeq" id="XP_024508695.1">
    <property type="nucleotide sequence ID" value="XM_024642978.1"/>
</dbReference>